<feature type="region of interest" description="Disordered" evidence="1">
    <location>
        <begin position="70"/>
        <end position="91"/>
    </location>
</feature>
<name>A0A8R1E935_CAEJA</name>
<sequence length="176" mass="20114">MRTNSKGNRCNYTSQVLPETSMQMQKRRRDREESQKPFDIKIPAMEPPSDELASKNQKLSSGFHFKFEPPKDIFSPTPKLMSKKKDQPAIPKQVSFVSPKRELEPVMQFPTTSFQTPSRPFQMDQLKPPPLLKSKRGTVAITSENVQFPLKSAVSTHLPMEFHISRSSNSSKLFFG</sequence>
<keyword evidence="3" id="KW-1185">Reference proteome</keyword>
<protein>
    <submittedName>
        <fullName evidence="2">Uncharacterized protein</fullName>
    </submittedName>
</protein>
<evidence type="ECO:0000313" key="2">
    <source>
        <dbReference type="EnsemblMetazoa" id="CJA28029.1"/>
    </source>
</evidence>
<proteinExistence type="predicted"/>
<evidence type="ECO:0000313" key="3">
    <source>
        <dbReference type="Proteomes" id="UP000005237"/>
    </source>
</evidence>
<evidence type="ECO:0000256" key="1">
    <source>
        <dbReference type="SAM" id="MobiDB-lite"/>
    </source>
</evidence>
<feature type="region of interest" description="Disordered" evidence="1">
    <location>
        <begin position="1"/>
        <end position="55"/>
    </location>
</feature>
<organism evidence="2 3">
    <name type="scientific">Caenorhabditis japonica</name>
    <dbReference type="NCBI Taxonomy" id="281687"/>
    <lineage>
        <taxon>Eukaryota</taxon>
        <taxon>Metazoa</taxon>
        <taxon>Ecdysozoa</taxon>
        <taxon>Nematoda</taxon>
        <taxon>Chromadorea</taxon>
        <taxon>Rhabditida</taxon>
        <taxon>Rhabditina</taxon>
        <taxon>Rhabditomorpha</taxon>
        <taxon>Rhabditoidea</taxon>
        <taxon>Rhabditidae</taxon>
        <taxon>Peloderinae</taxon>
        <taxon>Caenorhabditis</taxon>
    </lineage>
</organism>
<reference evidence="3" key="1">
    <citation type="submission" date="2010-08" db="EMBL/GenBank/DDBJ databases">
        <authorList>
            <consortium name="Caenorhabditis japonica Sequencing Consortium"/>
            <person name="Wilson R.K."/>
        </authorList>
    </citation>
    <scope>NUCLEOTIDE SEQUENCE [LARGE SCALE GENOMIC DNA]</scope>
    <source>
        <strain evidence="3">DF5081</strain>
    </source>
</reference>
<feature type="compositionally biased region" description="Basic and acidic residues" evidence="1">
    <location>
        <begin position="30"/>
        <end position="39"/>
    </location>
</feature>
<dbReference type="AlphaFoldDB" id="A0A8R1E935"/>
<dbReference type="EnsemblMetazoa" id="CJA28029.1">
    <property type="protein sequence ID" value="CJA28029.1"/>
    <property type="gene ID" value="WBGene00183603"/>
</dbReference>
<accession>A0A8R1E935</accession>
<dbReference type="Proteomes" id="UP000005237">
    <property type="component" value="Unassembled WGS sequence"/>
</dbReference>
<reference evidence="2" key="2">
    <citation type="submission" date="2022-06" db="UniProtKB">
        <authorList>
            <consortium name="EnsemblMetazoa"/>
        </authorList>
    </citation>
    <scope>IDENTIFICATION</scope>
    <source>
        <strain evidence="2">DF5081</strain>
    </source>
</reference>
<feature type="compositionally biased region" description="Polar residues" evidence="1">
    <location>
        <begin position="1"/>
        <end position="24"/>
    </location>
</feature>